<proteinExistence type="predicted"/>
<keyword evidence="3" id="KW-1185">Reference proteome</keyword>
<accession>A0A5A7P668</accession>
<feature type="region of interest" description="Disordered" evidence="1">
    <location>
        <begin position="1"/>
        <end position="28"/>
    </location>
</feature>
<feature type="compositionally biased region" description="Basic and acidic residues" evidence="1">
    <location>
        <begin position="8"/>
        <end position="19"/>
    </location>
</feature>
<name>A0A5A7P668_STRAF</name>
<sequence length="134" mass="15847">STSGNFTRRFDVSDQNREKEKKKKKEGRFPKIRPLDNNLWKFDLSDNDLWKSSNSTSLARKFDLTCSVRFVKMGSPSLDFVRKTKQKNEKKMKPKYSFSIYSSVAPLERAWHNSNSDRVLLHHCDGAWLRRNQF</sequence>
<gene>
    <name evidence="2" type="ORF">STAS_04197</name>
</gene>
<organism evidence="2 3">
    <name type="scientific">Striga asiatica</name>
    <name type="common">Asiatic witchweed</name>
    <name type="synonym">Buchnera asiatica</name>
    <dbReference type="NCBI Taxonomy" id="4170"/>
    <lineage>
        <taxon>Eukaryota</taxon>
        <taxon>Viridiplantae</taxon>
        <taxon>Streptophyta</taxon>
        <taxon>Embryophyta</taxon>
        <taxon>Tracheophyta</taxon>
        <taxon>Spermatophyta</taxon>
        <taxon>Magnoliopsida</taxon>
        <taxon>eudicotyledons</taxon>
        <taxon>Gunneridae</taxon>
        <taxon>Pentapetalae</taxon>
        <taxon>asterids</taxon>
        <taxon>lamiids</taxon>
        <taxon>Lamiales</taxon>
        <taxon>Orobanchaceae</taxon>
        <taxon>Buchnereae</taxon>
        <taxon>Striga</taxon>
    </lineage>
</organism>
<dbReference type="EMBL" id="BKCP01002514">
    <property type="protein sequence ID" value="GER28405.1"/>
    <property type="molecule type" value="Genomic_DNA"/>
</dbReference>
<comment type="caution">
    <text evidence="2">The sequence shown here is derived from an EMBL/GenBank/DDBJ whole genome shotgun (WGS) entry which is preliminary data.</text>
</comment>
<dbReference type="Proteomes" id="UP000325081">
    <property type="component" value="Unassembled WGS sequence"/>
</dbReference>
<reference evidence="3" key="1">
    <citation type="journal article" date="2019" name="Curr. Biol.">
        <title>Genome Sequence of Striga asiatica Provides Insight into the Evolution of Plant Parasitism.</title>
        <authorList>
            <person name="Yoshida S."/>
            <person name="Kim S."/>
            <person name="Wafula E.K."/>
            <person name="Tanskanen J."/>
            <person name="Kim Y.M."/>
            <person name="Honaas L."/>
            <person name="Yang Z."/>
            <person name="Spallek T."/>
            <person name="Conn C.E."/>
            <person name="Ichihashi Y."/>
            <person name="Cheong K."/>
            <person name="Cui S."/>
            <person name="Der J.P."/>
            <person name="Gundlach H."/>
            <person name="Jiao Y."/>
            <person name="Hori C."/>
            <person name="Ishida J.K."/>
            <person name="Kasahara H."/>
            <person name="Kiba T."/>
            <person name="Kim M.S."/>
            <person name="Koo N."/>
            <person name="Laohavisit A."/>
            <person name="Lee Y.H."/>
            <person name="Lumba S."/>
            <person name="McCourt P."/>
            <person name="Mortimer J.C."/>
            <person name="Mutuku J.M."/>
            <person name="Nomura T."/>
            <person name="Sasaki-Sekimoto Y."/>
            <person name="Seto Y."/>
            <person name="Wang Y."/>
            <person name="Wakatake T."/>
            <person name="Sakakibara H."/>
            <person name="Demura T."/>
            <person name="Yamaguchi S."/>
            <person name="Yoneyama K."/>
            <person name="Manabe R.I."/>
            <person name="Nelson D.C."/>
            <person name="Schulman A.H."/>
            <person name="Timko M.P."/>
            <person name="dePamphilis C.W."/>
            <person name="Choi D."/>
            <person name="Shirasu K."/>
        </authorList>
    </citation>
    <scope>NUCLEOTIDE SEQUENCE [LARGE SCALE GENOMIC DNA]</scope>
    <source>
        <strain evidence="3">cv. UVA1</strain>
    </source>
</reference>
<evidence type="ECO:0000313" key="2">
    <source>
        <dbReference type="EMBL" id="GER28405.1"/>
    </source>
</evidence>
<feature type="non-terminal residue" evidence="2">
    <location>
        <position position="1"/>
    </location>
</feature>
<evidence type="ECO:0000256" key="1">
    <source>
        <dbReference type="SAM" id="MobiDB-lite"/>
    </source>
</evidence>
<protein>
    <submittedName>
        <fullName evidence="2">Dihydrolipoamide dehydrogenase E1 subunit alpha subunit</fullName>
    </submittedName>
</protein>
<evidence type="ECO:0000313" key="3">
    <source>
        <dbReference type="Proteomes" id="UP000325081"/>
    </source>
</evidence>
<dbReference type="AlphaFoldDB" id="A0A5A7P668"/>